<keyword evidence="6" id="KW-1185">Reference proteome</keyword>
<dbReference type="Gene3D" id="3.40.50.720">
    <property type="entry name" value="NAD(P)-binding Rossmann-like Domain"/>
    <property type="match status" value="1"/>
</dbReference>
<evidence type="ECO:0000313" key="6">
    <source>
        <dbReference type="Proteomes" id="UP000199603"/>
    </source>
</evidence>
<dbReference type="Pfam" id="PF00106">
    <property type="entry name" value="adh_short"/>
    <property type="match status" value="1"/>
</dbReference>
<dbReference type="PANTHER" id="PTHR44085:SF2">
    <property type="entry name" value="SEPIAPTERIN REDUCTASE"/>
    <property type="match status" value="1"/>
</dbReference>
<dbReference type="STRING" id="265719.SAMN04488509_101660"/>
<evidence type="ECO:0000313" key="5">
    <source>
        <dbReference type="EMBL" id="SDD19619.1"/>
    </source>
</evidence>
<dbReference type="EMBL" id="FNAG01000001">
    <property type="protein sequence ID" value="SDD19619.1"/>
    <property type="molecule type" value="Genomic_DNA"/>
</dbReference>
<dbReference type="GO" id="GO:0005737">
    <property type="term" value="C:cytoplasm"/>
    <property type="evidence" value="ECO:0007669"/>
    <property type="project" value="UniProtKB-SubCell"/>
</dbReference>
<dbReference type="GO" id="GO:0006729">
    <property type="term" value="P:tetrahydrobiopterin biosynthetic process"/>
    <property type="evidence" value="ECO:0007669"/>
    <property type="project" value="TreeGrafter"/>
</dbReference>
<dbReference type="OrthoDB" id="9790785at2"/>
<keyword evidence="3" id="KW-0521">NADP</keyword>
<evidence type="ECO:0000256" key="1">
    <source>
        <dbReference type="ARBA" id="ARBA00004496"/>
    </source>
</evidence>
<name>A0A1G6SS22_9GAMM</name>
<dbReference type="InterPro" id="IPR051721">
    <property type="entry name" value="Biopterin_syn/organic_redct"/>
</dbReference>
<dbReference type="PRINTS" id="PR00081">
    <property type="entry name" value="GDHRDH"/>
</dbReference>
<accession>A0A1G6SS22</accession>
<evidence type="ECO:0000256" key="4">
    <source>
        <dbReference type="ARBA" id="ARBA00023002"/>
    </source>
</evidence>
<reference evidence="5 6" key="1">
    <citation type="submission" date="2016-10" db="EMBL/GenBank/DDBJ databases">
        <authorList>
            <person name="de Groot N.N."/>
        </authorList>
    </citation>
    <scope>NUCLEOTIDE SEQUENCE [LARGE SCALE GENOMIC DNA]</scope>
    <source>
        <strain evidence="5 6">DSM 16957</strain>
    </source>
</reference>
<keyword evidence="4" id="KW-0560">Oxidoreductase</keyword>
<gene>
    <name evidence="5" type="ORF">SAMN04488509_101660</name>
</gene>
<protein>
    <submittedName>
        <fullName evidence="5">NAD(P)-dependent dehydrogenase, short-chain alcohol dehydrogenase family</fullName>
    </submittedName>
</protein>
<dbReference type="GO" id="GO:0004757">
    <property type="term" value="F:sepiapterin reductase (NADP+) activity"/>
    <property type="evidence" value="ECO:0007669"/>
    <property type="project" value="TreeGrafter"/>
</dbReference>
<proteinExistence type="predicted"/>
<organism evidence="5 6">
    <name type="scientific">Aquimonas voraii</name>
    <dbReference type="NCBI Taxonomy" id="265719"/>
    <lineage>
        <taxon>Bacteria</taxon>
        <taxon>Pseudomonadati</taxon>
        <taxon>Pseudomonadota</taxon>
        <taxon>Gammaproteobacteria</taxon>
        <taxon>Lysobacterales</taxon>
        <taxon>Lysobacteraceae</taxon>
        <taxon>Aquimonas</taxon>
    </lineage>
</organism>
<comment type="subcellular location">
    <subcellularLocation>
        <location evidence="1">Cytoplasm</location>
    </subcellularLocation>
</comment>
<evidence type="ECO:0000256" key="3">
    <source>
        <dbReference type="ARBA" id="ARBA00022857"/>
    </source>
</evidence>
<dbReference type="AlphaFoldDB" id="A0A1G6SS22"/>
<keyword evidence="2" id="KW-0963">Cytoplasm</keyword>
<dbReference type="InterPro" id="IPR036291">
    <property type="entry name" value="NAD(P)-bd_dom_sf"/>
</dbReference>
<dbReference type="RefSeq" id="WP_091238772.1">
    <property type="nucleotide sequence ID" value="NZ_FNAG01000001.1"/>
</dbReference>
<dbReference type="InterPro" id="IPR002347">
    <property type="entry name" value="SDR_fam"/>
</dbReference>
<dbReference type="PANTHER" id="PTHR44085">
    <property type="entry name" value="SEPIAPTERIN REDUCTASE"/>
    <property type="match status" value="1"/>
</dbReference>
<sequence length="250" mass="26399">MNLLCILTGASRGLGAALARGLLARGADLLCLSRGFDPALQREGDGAGRRLEQWRVDLAEARPVAARVEDWLQARGPQGSSHLLLVNNAAVLETPGAFEAQPEDDIVCALRVGLEAPLLLSRAVLRASADWPVERRILNISSGLGRRPLAGVATYCAIKAGLDHFSRTLAEEQADSANPARVCALAPGIIDTGMQVQLRGADPQAFAARPVFESFHASGALDTPERAAAKVIEVLLSARFGAQAVADVRD</sequence>
<dbReference type="SUPFAM" id="SSF51735">
    <property type="entry name" value="NAD(P)-binding Rossmann-fold domains"/>
    <property type="match status" value="1"/>
</dbReference>
<evidence type="ECO:0000256" key="2">
    <source>
        <dbReference type="ARBA" id="ARBA00022490"/>
    </source>
</evidence>
<dbReference type="Proteomes" id="UP000199603">
    <property type="component" value="Unassembled WGS sequence"/>
</dbReference>